<feature type="transmembrane region" description="Helical" evidence="2">
    <location>
        <begin position="107"/>
        <end position="125"/>
    </location>
</feature>
<dbReference type="EMBL" id="CP097095">
    <property type="protein sequence ID" value="UQF79494.1"/>
    <property type="molecule type" value="Genomic_DNA"/>
</dbReference>
<reference evidence="3" key="1">
    <citation type="submission" date="2022-05" db="EMBL/GenBank/DDBJ databases">
        <title>Using nanopore sequencing to obtain complete genomes from saliva samples.</title>
        <authorList>
            <person name="Baker J.L."/>
        </authorList>
    </citation>
    <scope>NUCLEOTIDE SEQUENCE</scope>
    <source>
        <strain evidence="3">JCVI-JB-Ag32</strain>
    </source>
</reference>
<dbReference type="AlphaFoldDB" id="A0A9E7AIX9"/>
<feature type="transmembrane region" description="Helical" evidence="2">
    <location>
        <begin position="188"/>
        <end position="211"/>
    </location>
</feature>
<organism evidence="3 4">
    <name type="scientific">Actinomyces graevenitzii</name>
    <dbReference type="NCBI Taxonomy" id="55565"/>
    <lineage>
        <taxon>Bacteria</taxon>
        <taxon>Bacillati</taxon>
        <taxon>Actinomycetota</taxon>
        <taxon>Actinomycetes</taxon>
        <taxon>Actinomycetales</taxon>
        <taxon>Actinomycetaceae</taxon>
        <taxon>Actinomyces</taxon>
    </lineage>
</organism>
<dbReference type="KEGG" id="agh:M3I41_07885"/>
<name>A0A9E7AIX9_9ACTO</name>
<keyword evidence="2" id="KW-1133">Transmembrane helix</keyword>
<feature type="transmembrane region" description="Helical" evidence="2">
    <location>
        <begin position="217"/>
        <end position="238"/>
    </location>
</feature>
<keyword evidence="2" id="KW-0472">Membrane</keyword>
<sequence length="312" mass="32205">MTNSPAQSEPLAAPAQNQVSGRKRTRTSVKEQAARRYGTQYHTSDGVVETGLVDTAWTRLAMAGVMPLLLALTAVSPFWVTCLLVCGLAVCFAQGWPALIQAEHDNVTGIFLALFGIASAVTLTLTDEYGDATKLAGIGVLAVFALQMRSGAHEGLLEELFTSLSGVVVLVSGAAWCVFSSGLAASSVIVPTAVALLIGASLTVLEVPAWVLEMLTVIIPALTSCAVAVALALAGFFGPSHQAVDTALRSGAGCLVIGFVAGLLMAIANRVLWTHRWVPGGRAAITSAVLPVLAVGAPTYYIARVMAAFVAG</sequence>
<evidence type="ECO:0000256" key="1">
    <source>
        <dbReference type="SAM" id="MobiDB-lite"/>
    </source>
</evidence>
<gene>
    <name evidence="3" type="ORF">M3I41_07885</name>
</gene>
<dbReference type="Proteomes" id="UP000830236">
    <property type="component" value="Chromosome"/>
</dbReference>
<evidence type="ECO:0000313" key="3">
    <source>
        <dbReference type="EMBL" id="UQF79494.1"/>
    </source>
</evidence>
<feature type="transmembrane region" description="Helical" evidence="2">
    <location>
        <begin position="160"/>
        <end position="179"/>
    </location>
</feature>
<accession>A0A9E7AIX9</accession>
<evidence type="ECO:0000313" key="4">
    <source>
        <dbReference type="Proteomes" id="UP000830236"/>
    </source>
</evidence>
<protein>
    <submittedName>
        <fullName evidence="3">Tellurium resistance protein TerC</fullName>
    </submittedName>
</protein>
<feature type="transmembrane region" description="Helical" evidence="2">
    <location>
        <begin position="250"/>
        <end position="272"/>
    </location>
</feature>
<keyword evidence="2" id="KW-0812">Transmembrane</keyword>
<evidence type="ECO:0000256" key="2">
    <source>
        <dbReference type="SAM" id="Phobius"/>
    </source>
</evidence>
<feature type="transmembrane region" description="Helical" evidence="2">
    <location>
        <begin position="68"/>
        <end position="95"/>
    </location>
</feature>
<proteinExistence type="predicted"/>
<feature type="transmembrane region" description="Helical" evidence="2">
    <location>
        <begin position="284"/>
        <end position="303"/>
    </location>
</feature>
<feature type="region of interest" description="Disordered" evidence="1">
    <location>
        <begin position="1"/>
        <end position="34"/>
    </location>
</feature>